<sequence>MDTIVDLLRAIKSRYKLAIQLGQLSVGKEYEGRQCYCFNYPHDELSKWFDDTRNEVINIFSDICKKFKIPCLKFPRKHSKWF</sequence>
<dbReference type="RefSeq" id="WP_268050650.1">
    <property type="nucleotide sequence ID" value="NZ_JAPQES010000005.1"/>
</dbReference>
<dbReference type="EMBL" id="JAPQES010000005">
    <property type="protein sequence ID" value="MCY6371764.1"/>
    <property type="molecule type" value="Genomic_DNA"/>
</dbReference>
<comment type="caution">
    <text evidence="1">The sequence shown here is derived from an EMBL/GenBank/DDBJ whole genome shotgun (WGS) entry which is preliminary data.</text>
</comment>
<accession>A0ABT4CRS3</accession>
<name>A0ABT4CRS3_9CLOT</name>
<protein>
    <submittedName>
        <fullName evidence="1">Uncharacterized protein</fullName>
    </submittedName>
</protein>
<reference evidence="1" key="1">
    <citation type="submission" date="2022-12" db="EMBL/GenBank/DDBJ databases">
        <authorList>
            <person name="Wang J."/>
        </authorList>
    </citation>
    <scope>NUCLEOTIDE SEQUENCE</scope>
    <source>
        <strain evidence="1">HY-42-06</strain>
    </source>
</reference>
<gene>
    <name evidence="1" type="ORF">OXH55_14045</name>
</gene>
<dbReference type="Proteomes" id="UP001079657">
    <property type="component" value="Unassembled WGS sequence"/>
</dbReference>
<organism evidence="1 2">
    <name type="scientific">Clostridium ganghwense</name>
    <dbReference type="NCBI Taxonomy" id="312089"/>
    <lineage>
        <taxon>Bacteria</taxon>
        <taxon>Bacillati</taxon>
        <taxon>Bacillota</taxon>
        <taxon>Clostridia</taxon>
        <taxon>Eubacteriales</taxon>
        <taxon>Clostridiaceae</taxon>
        <taxon>Clostridium</taxon>
    </lineage>
</organism>
<evidence type="ECO:0000313" key="2">
    <source>
        <dbReference type="Proteomes" id="UP001079657"/>
    </source>
</evidence>
<evidence type="ECO:0000313" key="1">
    <source>
        <dbReference type="EMBL" id="MCY6371764.1"/>
    </source>
</evidence>
<proteinExistence type="predicted"/>
<keyword evidence="2" id="KW-1185">Reference proteome</keyword>